<dbReference type="EMBL" id="JABWDY010003599">
    <property type="protein sequence ID" value="KAF5205829.1"/>
    <property type="molecule type" value="Genomic_DNA"/>
</dbReference>
<protein>
    <submittedName>
        <fullName evidence="1">Uncharacterized protein</fullName>
    </submittedName>
</protein>
<comment type="caution">
    <text evidence="1">The sequence shown here is derived from an EMBL/GenBank/DDBJ whole genome shotgun (WGS) entry which is preliminary data.</text>
</comment>
<gene>
    <name evidence="1" type="ORF">FRX31_004584</name>
</gene>
<evidence type="ECO:0000313" key="1">
    <source>
        <dbReference type="EMBL" id="KAF5205829.1"/>
    </source>
</evidence>
<dbReference type="AlphaFoldDB" id="A0A7J6X872"/>
<dbReference type="Proteomes" id="UP000554482">
    <property type="component" value="Unassembled WGS sequence"/>
</dbReference>
<reference evidence="1 2" key="1">
    <citation type="submission" date="2020-06" db="EMBL/GenBank/DDBJ databases">
        <title>Transcriptomic and genomic resources for Thalictrum thalictroides and T. hernandezii: Facilitating candidate gene discovery in an emerging model plant lineage.</title>
        <authorList>
            <person name="Arias T."/>
            <person name="Riano-Pachon D.M."/>
            <person name="Di Stilio V.S."/>
        </authorList>
    </citation>
    <scope>NUCLEOTIDE SEQUENCE [LARGE SCALE GENOMIC DNA]</scope>
    <source>
        <strain evidence="2">cv. WT478/WT964</strain>
        <tissue evidence="1">Leaves</tissue>
    </source>
</reference>
<accession>A0A7J6X872</accession>
<keyword evidence="2" id="KW-1185">Reference proteome</keyword>
<name>A0A7J6X872_THATH</name>
<proteinExistence type="predicted"/>
<sequence length="273" mass="30266">MMQMRSKWVNSQGDFETIGDDDDLTIEPRELAVHDGRKITNVEENGEKMKVTEAQQVEENNVTNNGDDQVSEGIANQMEMMEELLEGNNMEAIVMDYSPQPKIGCAMKVDSVKIQSVVLKDVSASAGNEAINEGESTTVLFRKLAYQKVLVFEPIMNLAELAQGPVTISHKSITHPEAHGDVIKAQFSLVSKTQAQVSNISISIPVDSQTPPKPFISNSQPTNPHLPKTPPFLMSLKINDPRPRVYEKRTLPCSLLSKPKQRGASIKETKKRL</sequence>
<evidence type="ECO:0000313" key="2">
    <source>
        <dbReference type="Proteomes" id="UP000554482"/>
    </source>
</evidence>
<organism evidence="1 2">
    <name type="scientific">Thalictrum thalictroides</name>
    <name type="common">Rue-anemone</name>
    <name type="synonym">Anemone thalictroides</name>
    <dbReference type="NCBI Taxonomy" id="46969"/>
    <lineage>
        <taxon>Eukaryota</taxon>
        <taxon>Viridiplantae</taxon>
        <taxon>Streptophyta</taxon>
        <taxon>Embryophyta</taxon>
        <taxon>Tracheophyta</taxon>
        <taxon>Spermatophyta</taxon>
        <taxon>Magnoliopsida</taxon>
        <taxon>Ranunculales</taxon>
        <taxon>Ranunculaceae</taxon>
        <taxon>Thalictroideae</taxon>
        <taxon>Thalictrum</taxon>
    </lineage>
</organism>